<evidence type="ECO:0000256" key="3">
    <source>
        <dbReference type="ARBA" id="ARBA00022729"/>
    </source>
</evidence>
<feature type="compositionally biased region" description="Basic and acidic residues" evidence="9">
    <location>
        <begin position="260"/>
        <end position="270"/>
    </location>
</feature>
<evidence type="ECO:0000313" key="14">
    <source>
        <dbReference type="Proteomes" id="UP001634394"/>
    </source>
</evidence>
<feature type="transmembrane region" description="Helical" evidence="10">
    <location>
        <begin position="177"/>
        <end position="199"/>
    </location>
</feature>
<feature type="region of interest" description="Disordered" evidence="9">
    <location>
        <begin position="220"/>
        <end position="270"/>
    </location>
</feature>
<dbReference type="Pfam" id="PF00085">
    <property type="entry name" value="Thioredoxin"/>
    <property type="match status" value="1"/>
</dbReference>
<accession>A0ABD3WLZ2</accession>
<dbReference type="PANTHER" id="PTHR46107">
    <property type="entry name" value="DUMPY: SHORTER THAN WILD-TYPE"/>
    <property type="match status" value="1"/>
</dbReference>
<sequence length="270" mass="30636">MAGKLYLLLCLILISLTSFASTSLVIDPAPVEISEENWRKILEGEWMVEFMAPWCPACNAFKSSWDEFAIKAVDMKISLGTIDVTENPGLSGRFLLTALPTIYHVKDGVFRQYTLGRKVSDLTNFIKDGTWENVPPVSWYTDPNSFQMGLIGLFFRAAMRVRNFYTLMTEMYGIPEWACYIIIAVLTIIVGLILGLLILCCCDLGMPSRLSPGYDSLSYEDDNGDDDLIDDLDDYKTEPKEELNDKDEGEEEEETKVRRRQVEKDSSDNK</sequence>
<dbReference type="EMBL" id="JBJQND010000006">
    <property type="protein sequence ID" value="KAL3873772.1"/>
    <property type="molecule type" value="Genomic_DNA"/>
</dbReference>
<feature type="compositionally biased region" description="Basic and acidic residues" evidence="9">
    <location>
        <begin position="234"/>
        <end position="243"/>
    </location>
</feature>
<keyword evidence="5" id="KW-0249">Electron transport</keyword>
<keyword evidence="4" id="KW-0256">Endoplasmic reticulum</keyword>
<evidence type="ECO:0000256" key="5">
    <source>
        <dbReference type="ARBA" id="ARBA00022982"/>
    </source>
</evidence>
<dbReference type="PANTHER" id="PTHR46107:SF3">
    <property type="entry name" value="THIOREDOXIN DOMAIN-CONTAINING PROTEIN"/>
    <property type="match status" value="1"/>
</dbReference>
<keyword evidence="6 10" id="KW-1133">Transmembrane helix</keyword>
<evidence type="ECO:0000256" key="7">
    <source>
        <dbReference type="ARBA" id="ARBA00023157"/>
    </source>
</evidence>
<keyword evidence="7" id="KW-1015">Disulfide bond</keyword>
<comment type="caution">
    <text evidence="13">The sequence shown here is derived from an EMBL/GenBank/DDBJ whole genome shotgun (WGS) entry which is preliminary data.</text>
</comment>
<evidence type="ECO:0000256" key="11">
    <source>
        <dbReference type="SAM" id="SignalP"/>
    </source>
</evidence>
<evidence type="ECO:0000256" key="8">
    <source>
        <dbReference type="ARBA" id="ARBA00023284"/>
    </source>
</evidence>
<dbReference type="Gene3D" id="3.40.30.10">
    <property type="entry name" value="Glutaredoxin"/>
    <property type="match status" value="1"/>
</dbReference>
<comment type="subcellular location">
    <subcellularLocation>
        <location evidence="1">Endoplasmic reticulum membrane</location>
        <topology evidence="1">Single-pass membrane protein</topology>
    </subcellularLocation>
</comment>
<feature type="compositionally biased region" description="Acidic residues" evidence="9">
    <location>
        <begin position="244"/>
        <end position="254"/>
    </location>
</feature>
<evidence type="ECO:0000256" key="10">
    <source>
        <dbReference type="SAM" id="Phobius"/>
    </source>
</evidence>
<evidence type="ECO:0000256" key="6">
    <source>
        <dbReference type="ARBA" id="ARBA00022989"/>
    </source>
</evidence>
<proteinExistence type="predicted"/>
<gene>
    <name evidence="13" type="ORF">ACJMK2_036857</name>
</gene>
<protein>
    <recommendedName>
        <fullName evidence="12">Thioredoxin domain-containing protein</fullName>
    </recommendedName>
</protein>
<dbReference type="AlphaFoldDB" id="A0ABD3WLZ2"/>
<dbReference type="GO" id="GO:0005789">
    <property type="term" value="C:endoplasmic reticulum membrane"/>
    <property type="evidence" value="ECO:0007669"/>
    <property type="project" value="UniProtKB-SubCell"/>
</dbReference>
<dbReference type="SUPFAM" id="SSF52833">
    <property type="entry name" value="Thioredoxin-like"/>
    <property type="match status" value="1"/>
</dbReference>
<evidence type="ECO:0000256" key="2">
    <source>
        <dbReference type="ARBA" id="ARBA00022448"/>
    </source>
</evidence>
<dbReference type="PROSITE" id="PS51352">
    <property type="entry name" value="THIOREDOXIN_2"/>
    <property type="match status" value="1"/>
</dbReference>
<feature type="domain" description="Thioredoxin" evidence="12">
    <location>
        <begin position="10"/>
        <end position="131"/>
    </location>
</feature>
<evidence type="ECO:0000259" key="12">
    <source>
        <dbReference type="PROSITE" id="PS51352"/>
    </source>
</evidence>
<dbReference type="InterPro" id="IPR036249">
    <property type="entry name" value="Thioredoxin-like_sf"/>
</dbReference>
<dbReference type="InterPro" id="IPR052454">
    <property type="entry name" value="TMX_domain-containing"/>
</dbReference>
<keyword evidence="10" id="KW-0812">Transmembrane</keyword>
<reference evidence="13 14" key="1">
    <citation type="submission" date="2024-11" db="EMBL/GenBank/DDBJ databases">
        <title>Chromosome-level genome assembly of the freshwater bivalve Anodonta woodiana.</title>
        <authorList>
            <person name="Chen X."/>
        </authorList>
    </citation>
    <scope>NUCLEOTIDE SEQUENCE [LARGE SCALE GENOMIC DNA]</scope>
    <source>
        <strain evidence="13">MN2024</strain>
        <tissue evidence="13">Gills</tissue>
    </source>
</reference>
<keyword evidence="3 11" id="KW-0732">Signal</keyword>
<keyword evidence="10" id="KW-0472">Membrane</keyword>
<dbReference type="Proteomes" id="UP001634394">
    <property type="component" value="Unassembled WGS sequence"/>
</dbReference>
<evidence type="ECO:0000256" key="4">
    <source>
        <dbReference type="ARBA" id="ARBA00022824"/>
    </source>
</evidence>
<name>A0ABD3WLZ2_SINWO</name>
<evidence type="ECO:0000313" key="13">
    <source>
        <dbReference type="EMBL" id="KAL3873772.1"/>
    </source>
</evidence>
<keyword evidence="2" id="KW-0813">Transport</keyword>
<feature type="signal peptide" evidence="11">
    <location>
        <begin position="1"/>
        <end position="22"/>
    </location>
</feature>
<feature type="compositionally biased region" description="Acidic residues" evidence="9">
    <location>
        <begin position="220"/>
        <end position="233"/>
    </location>
</feature>
<dbReference type="InterPro" id="IPR013766">
    <property type="entry name" value="Thioredoxin_domain"/>
</dbReference>
<keyword evidence="14" id="KW-1185">Reference proteome</keyword>
<evidence type="ECO:0000256" key="1">
    <source>
        <dbReference type="ARBA" id="ARBA00004389"/>
    </source>
</evidence>
<feature type="chain" id="PRO_5044863328" description="Thioredoxin domain-containing protein" evidence="11">
    <location>
        <begin position="23"/>
        <end position="270"/>
    </location>
</feature>
<organism evidence="13 14">
    <name type="scientific">Sinanodonta woodiana</name>
    <name type="common">Chinese pond mussel</name>
    <name type="synonym">Anodonta woodiana</name>
    <dbReference type="NCBI Taxonomy" id="1069815"/>
    <lineage>
        <taxon>Eukaryota</taxon>
        <taxon>Metazoa</taxon>
        <taxon>Spiralia</taxon>
        <taxon>Lophotrochozoa</taxon>
        <taxon>Mollusca</taxon>
        <taxon>Bivalvia</taxon>
        <taxon>Autobranchia</taxon>
        <taxon>Heteroconchia</taxon>
        <taxon>Palaeoheterodonta</taxon>
        <taxon>Unionida</taxon>
        <taxon>Unionoidea</taxon>
        <taxon>Unionidae</taxon>
        <taxon>Unioninae</taxon>
        <taxon>Sinanodonta</taxon>
    </lineage>
</organism>
<keyword evidence="8" id="KW-0676">Redox-active center</keyword>
<evidence type="ECO:0000256" key="9">
    <source>
        <dbReference type="SAM" id="MobiDB-lite"/>
    </source>
</evidence>